<dbReference type="InterPro" id="IPR017961">
    <property type="entry name" value="DNA_pol_Y-fam_little_finger"/>
</dbReference>
<feature type="compositionally biased region" description="Pro residues" evidence="12">
    <location>
        <begin position="1"/>
        <end position="14"/>
    </location>
</feature>
<dbReference type="Gene3D" id="1.10.150.810">
    <property type="match status" value="1"/>
</dbReference>
<dbReference type="Pfam" id="PF11799">
    <property type="entry name" value="IMS_C"/>
    <property type="match status" value="1"/>
</dbReference>
<dbReference type="InterPro" id="IPR001126">
    <property type="entry name" value="UmuC"/>
</dbReference>
<reference evidence="14 15" key="1">
    <citation type="journal article" date="2015" name="Front. Microbiol.">
        <title>Genome sequence of the plant growth promoting endophytic yeast Rhodotorula graminis WP1.</title>
        <authorList>
            <person name="Firrincieli A."/>
            <person name="Otillar R."/>
            <person name="Salamov A."/>
            <person name="Schmutz J."/>
            <person name="Khan Z."/>
            <person name="Redman R.S."/>
            <person name="Fleck N.D."/>
            <person name="Lindquist E."/>
            <person name="Grigoriev I.V."/>
            <person name="Doty S.L."/>
        </authorList>
    </citation>
    <scope>NUCLEOTIDE SEQUENCE [LARGE SCALE GENOMIC DNA]</scope>
    <source>
        <strain evidence="14 15">WP1</strain>
    </source>
</reference>
<dbReference type="Gene3D" id="3.40.1170.60">
    <property type="match status" value="1"/>
</dbReference>
<dbReference type="FunFam" id="3.40.1170.60:FF:000014">
    <property type="entry name" value="Related to DNA polymerase kappa"/>
    <property type="match status" value="1"/>
</dbReference>
<dbReference type="PANTHER" id="PTHR11076:SF33">
    <property type="entry name" value="DNA POLYMERASE KAPPA"/>
    <property type="match status" value="1"/>
</dbReference>
<dbReference type="GO" id="GO:0006281">
    <property type="term" value="P:DNA repair"/>
    <property type="evidence" value="ECO:0007669"/>
    <property type="project" value="UniProtKB-KW"/>
</dbReference>
<dbReference type="FunFam" id="3.30.1490.100:FF:000004">
    <property type="entry name" value="DNA polymerase IV"/>
    <property type="match status" value="1"/>
</dbReference>
<dbReference type="Proteomes" id="UP000053890">
    <property type="component" value="Unassembled WGS sequence"/>
</dbReference>
<dbReference type="AlphaFoldDB" id="A0A194S1X8"/>
<dbReference type="GO" id="GO:0005634">
    <property type="term" value="C:nucleus"/>
    <property type="evidence" value="ECO:0007669"/>
    <property type="project" value="TreeGrafter"/>
</dbReference>
<protein>
    <recommendedName>
        <fullName evidence="2">DNA polymerase kappa</fullName>
        <ecNumber evidence="1">2.7.7.7</ecNumber>
    </recommendedName>
</protein>
<dbReference type="GO" id="GO:0003684">
    <property type="term" value="F:damaged DNA binding"/>
    <property type="evidence" value="ECO:0007669"/>
    <property type="project" value="InterPro"/>
</dbReference>
<dbReference type="InterPro" id="IPR022880">
    <property type="entry name" value="DNApol_IV"/>
</dbReference>
<evidence type="ECO:0000256" key="8">
    <source>
        <dbReference type="ARBA" id="ARBA00022842"/>
    </source>
</evidence>
<evidence type="ECO:0000259" key="13">
    <source>
        <dbReference type="PROSITE" id="PS50173"/>
    </source>
</evidence>
<evidence type="ECO:0000256" key="4">
    <source>
        <dbReference type="ARBA" id="ARBA00022695"/>
    </source>
</evidence>
<evidence type="ECO:0000256" key="3">
    <source>
        <dbReference type="ARBA" id="ARBA00022679"/>
    </source>
</evidence>
<keyword evidence="10" id="KW-0234">DNA repair</keyword>
<organism evidence="14 15">
    <name type="scientific">Rhodotorula graminis (strain WP1)</name>
    <dbReference type="NCBI Taxonomy" id="578459"/>
    <lineage>
        <taxon>Eukaryota</taxon>
        <taxon>Fungi</taxon>
        <taxon>Dikarya</taxon>
        <taxon>Basidiomycota</taxon>
        <taxon>Pucciniomycotina</taxon>
        <taxon>Microbotryomycetes</taxon>
        <taxon>Sporidiobolales</taxon>
        <taxon>Sporidiobolaceae</taxon>
        <taxon>Rhodotorula</taxon>
    </lineage>
</organism>
<dbReference type="PANTHER" id="PTHR11076">
    <property type="entry name" value="DNA REPAIR POLYMERASE UMUC / TRANSFERASE FAMILY MEMBER"/>
    <property type="match status" value="1"/>
</dbReference>
<dbReference type="EMBL" id="KQ474080">
    <property type="protein sequence ID" value="KPV74519.1"/>
    <property type="molecule type" value="Genomic_DNA"/>
</dbReference>
<dbReference type="InterPro" id="IPR036775">
    <property type="entry name" value="DNA_pol_Y-fam_lit_finger_sf"/>
</dbReference>
<comment type="catalytic activity">
    <reaction evidence="11">
        <text>DNA(n) + a 2'-deoxyribonucleoside 5'-triphosphate = DNA(n+1) + diphosphate</text>
        <dbReference type="Rhea" id="RHEA:22508"/>
        <dbReference type="Rhea" id="RHEA-COMP:17339"/>
        <dbReference type="Rhea" id="RHEA-COMP:17340"/>
        <dbReference type="ChEBI" id="CHEBI:33019"/>
        <dbReference type="ChEBI" id="CHEBI:61560"/>
        <dbReference type="ChEBI" id="CHEBI:173112"/>
        <dbReference type="EC" id="2.7.7.7"/>
    </reaction>
</comment>
<dbReference type="Gene3D" id="3.30.70.270">
    <property type="match status" value="1"/>
</dbReference>
<dbReference type="SUPFAM" id="SSF100879">
    <property type="entry name" value="Lesion bypass DNA polymerase (Y-family), little finger domain"/>
    <property type="match status" value="1"/>
</dbReference>
<feature type="region of interest" description="Disordered" evidence="12">
    <location>
        <begin position="727"/>
        <end position="752"/>
    </location>
</feature>
<dbReference type="GO" id="GO:0006260">
    <property type="term" value="P:DNA replication"/>
    <property type="evidence" value="ECO:0007669"/>
    <property type="project" value="UniProtKB-KW"/>
</dbReference>
<feature type="region of interest" description="Disordered" evidence="12">
    <location>
        <begin position="1"/>
        <end position="43"/>
    </location>
</feature>
<keyword evidence="7" id="KW-0227">DNA damage</keyword>
<name>A0A194S1X8_RHOGW</name>
<dbReference type="Gene3D" id="3.30.1490.100">
    <property type="entry name" value="DNA polymerase, Y-family, little finger domain"/>
    <property type="match status" value="1"/>
</dbReference>
<keyword evidence="4" id="KW-0548">Nucleotidyltransferase</keyword>
<dbReference type="Gene3D" id="1.10.150.20">
    <property type="entry name" value="5' to 3' exonuclease, C-terminal subdomain"/>
    <property type="match status" value="1"/>
</dbReference>
<accession>A0A194S1X8</accession>
<keyword evidence="8" id="KW-0460">Magnesium</keyword>
<sequence>MTHPAPPAPQPGPSQPKQSMLKRMGGPSDLKAGVGRGGARTADEIAQITYDESKDSTFFKDQKRRDDAVQVKVERLQGHLERELLTASGDEEARVDAIIAELEQKRDLSRVIALIDADMFYGACHVRKDPSLKGKAFGVGGGMLTTASYEARAYGCRSAMPLFIAKKLCPHIISLTLEPDLYVQASREIFAVLAKYGTIAPASLDEAYVDLTNYCANERVTPTEAITRLRAEVETTTGLTVSAGVSPNKALSKIAADVNKPDGQFVIDPTREACMQFIEKQRLRKCYGIGRVTETLLNGLGLETVGDIFRDRAKLYLVRHHLGQSATFRFLLSLWLGLGSNRVKRAKRGDRKTYGVEKTFHASSNPDKLDDIIRHVAKSLHKDLKRSGFSGRTVTLRIKHANFESVTRAKTQGKNIYVHEYKDLVELGIGLLHKERADRAKAIKEGRPVKGGNNPVLNVRLLGLRVGNLRDERALAKTKKLDGYFTRSPRRTPDNDLQSDSDDADVNREDEFESEDDYDDDDPEADPGKRALNAVIREAALDPFANEGEGEGQGGDNKKDKGDGAAFGGASGSNSGSWMCLDEYDEDADDEAGEVRGRFGVHRKATASTSSTRRRPSPSSSSTVKQGASSPSSNKRRSPSVEDFVGLGGDAHTGKNKKVKREQDEDVKHSSGSNEMTCPVCDKVYTGSVAAMTGHVAQHLVAEDEVEVRTKAKAKVKKERSPVNIFSVAAGSGSRRTKAAVKGEKGRKGKKK</sequence>
<evidence type="ECO:0000256" key="1">
    <source>
        <dbReference type="ARBA" id="ARBA00012417"/>
    </source>
</evidence>
<feature type="domain" description="UmuC" evidence="13">
    <location>
        <begin position="112"/>
        <end position="290"/>
    </location>
</feature>
<feature type="region of interest" description="Disordered" evidence="12">
    <location>
        <begin position="485"/>
        <end position="528"/>
    </location>
</feature>
<keyword evidence="6" id="KW-0479">Metal-binding</keyword>
<dbReference type="GeneID" id="28977701"/>
<dbReference type="SUPFAM" id="SSF56672">
    <property type="entry name" value="DNA/RNA polymerases"/>
    <property type="match status" value="1"/>
</dbReference>
<evidence type="ECO:0000313" key="14">
    <source>
        <dbReference type="EMBL" id="KPV74519.1"/>
    </source>
</evidence>
<dbReference type="GO" id="GO:0046872">
    <property type="term" value="F:metal ion binding"/>
    <property type="evidence" value="ECO:0007669"/>
    <property type="project" value="UniProtKB-KW"/>
</dbReference>
<evidence type="ECO:0000256" key="11">
    <source>
        <dbReference type="ARBA" id="ARBA00049244"/>
    </source>
</evidence>
<evidence type="ECO:0000256" key="7">
    <source>
        <dbReference type="ARBA" id="ARBA00022763"/>
    </source>
</evidence>
<evidence type="ECO:0000256" key="9">
    <source>
        <dbReference type="ARBA" id="ARBA00022932"/>
    </source>
</evidence>
<feature type="compositionally biased region" description="Low complexity" evidence="12">
    <location>
        <begin position="617"/>
        <end position="633"/>
    </location>
</feature>
<dbReference type="GO" id="GO:0003887">
    <property type="term" value="F:DNA-directed DNA polymerase activity"/>
    <property type="evidence" value="ECO:0007669"/>
    <property type="project" value="UniProtKB-KW"/>
</dbReference>
<keyword evidence="3" id="KW-0808">Transferase</keyword>
<dbReference type="InterPro" id="IPR043502">
    <property type="entry name" value="DNA/RNA_pol_sf"/>
</dbReference>
<evidence type="ECO:0000256" key="12">
    <source>
        <dbReference type="SAM" id="MobiDB-lite"/>
    </source>
</evidence>
<keyword evidence="5" id="KW-0235">DNA replication</keyword>
<evidence type="ECO:0000256" key="5">
    <source>
        <dbReference type="ARBA" id="ARBA00022705"/>
    </source>
</evidence>
<feature type="compositionally biased region" description="Acidic residues" evidence="12">
    <location>
        <begin position="497"/>
        <end position="525"/>
    </location>
</feature>
<keyword evidence="9" id="KW-0239">DNA-directed DNA polymerase</keyword>
<dbReference type="OrthoDB" id="1747274at2759"/>
<dbReference type="RefSeq" id="XP_018270568.1">
    <property type="nucleotide sequence ID" value="XM_018417253.1"/>
</dbReference>
<dbReference type="InterPro" id="IPR043128">
    <property type="entry name" value="Rev_trsase/Diguanyl_cyclase"/>
</dbReference>
<evidence type="ECO:0000256" key="2">
    <source>
        <dbReference type="ARBA" id="ARBA00016178"/>
    </source>
</evidence>
<dbReference type="CDD" id="cd03586">
    <property type="entry name" value="PolY_Pol_IV_kappa"/>
    <property type="match status" value="1"/>
</dbReference>
<keyword evidence="15" id="KW-1185">Reference proteome</keyword>
<evidence type="ECO:0000256" key="10">
    <source>
        <dbReference type="ARBA" id="ARBA00023204"/>
    </source>
</evidence>
<evidence type="ECO:0000256" key="6">
    <source>
        <dbReference type="ARBA" id="ARBA00022723"/>
    </source>
</evidence>
<dbReference type="Pfam" id="PF00817">
    <property type="entry name" value="IMS"/>
    <property type="match status" value="1"/>
</dbReference>
<dbReference type="GO" id="GO:0042276">
    <property type="term" value="P:error-prone translesion synthesis"/>
    <property type="evidence" value="ECO:0007669"/>
    <property type="project" value="TreeGrafter"/>
</dbReference>
<feature type="region of interest" description="Disordered" evidence="12">
    <location>
        <begin position="542"/>
        <end position="679"/>
    </location>
</feature>
<dbReference type="EC" id="2.7.7.7" evidence="1"/>
<dbReference type="InterPro" id="IPR050116">
    <property type="entry name" value="DNA_polymerase-Y"/>
</dbReference>
<dbReference type="STRING" id="578459.A0A194S1X8"/>
<evidence type="ECO:0000313" key="15">
    <source>
        <dbReference type="Proteomes" id="UP000053890"/>
    </source>
</evidence>
<proteinExistence type="predicted"/>
<dbReference type="GO" id="GO:0070987">
    <property type="term" value="P:error-free translesion synthesis"/>
    <property type="evidence" value="ECO:0007669"/>
    <property type="project" value="UniProtKB-ARBA"/>
</dbReference>
<dbReference type="PROSITE" id="PS50173">
    <property type="entry name" value="UMUC"/>
    <property type="match status" value="1"/>
</dbReference>
<dbReference type="OMA" id="RKCYGIG"/>
<feature type="compositionally biased region" description="Acidic residues" evidence="12">
    <location>
        <begin position="582"/>
        <end position="592"/>
    </location>
</feature>
<gene>
    <name evidence="14" type="ORF">RHOBADRAFT_54327</name>
</gene>